<feature type="region of interest" description="Disordered" evidence="11">
    <location>
        <begin position="86"/>
        <end position="110"/>
    </location>
</feature>
<dbReference type="GO" id="GO:0008168">
    <property type="term" value="F:methyltransferase activity"/>
    <property type="evidence" value="ECO:0007669"/>
    <property type="project" value="UniProtKB-UniRule"/>
</dbReference>
<comment type="subcellular location">
    <subcellularLocation>
        <location evidence="1">Golgi apparatus membrane</location>
        <topology evidence="1">Single-pass type II membrane protein</topology>
    </subcellularLocation>
    <subcellularLocation>
        <location evidence="10">Membrane</location>
        <topology evidence="10">Single-pass type II membrane protein</topology>
    </subcellularLocation>
</comment>
<evidence type="ECO:0000256" key="1">
    <source>
        <dbReference type="ARBA" id="ARBA00004323"/>
    </source>
</evidence>
<evidence type="ECO:0000256" key="11">
    <source>
        <dbReference type="SAM" id="MobiDB-lite"/>
    </source>
</evidence>
<accession>A0A8T0STG8</accession>
<evidence type="ECO:0000256" key="3">
    <source>
        <dbReference type="ARBA" id="ARBA00022603"/>
    </source>
</evidence>
<keyword evidence="7 10" id="KW-1133">Transmembrane helix</keyword>
<dbReference type="Proteomes" id="UP000823388">
    <property type="component" value="Chromosome 5K"/>
</dbReference>
<dbReference type="PANTHER" id="PTHR10108:SF1144">
    <property type="entry name" value="METHYLTRANSFERASE PMT10-RELATED"/>
    <property type="match status" value="1"/>
</dbReference>
<dbReference type="Gene3D" id="3.40.50.150">
    <property type="entry name" value="Vaccinia Virus protein VP39"/>
    <property type="match status" value="1"/>
</dbReference>
<sequence>MKALAALRGPHLVRAAVLAFAVALAFLVGYHWHDASPRLVFFSSASSSLATGSSSRSPAVVLSPNSNISFDPSLIPATATAQLDSLTPNAWSPPSLPPPTPALPPPLLPPPPSARLGIVGDDGAMRDDFDVGSVSANDTDLVTYEEAALQEPGDAGGGSGGPRVRIGRFPLCPESMREYIPCLDNEEEIKRLPSTERGERFERHCPAKDKALSCLVPAPKGYKAPIPWPRSRDEVWFSNVPHTRLVDDKGGQNWITKATDKFRFPGGGTQFIHGANQYLDQISQMIPDVAFGSHTRVVLDVGCGVASFGAYLLSRDVLTLSIAPKDVHENRIQFALERGVPAMVAAFATHRLLYPSQAFDIIHCSRCRINWTRDDGILLLEVNRLLRAGGYFAWAAQPVYKHEEAQQEAWKDMEDLTARLCWELVKKEGYIAMWRKPLNNSCYMNRDPAVKPPLCDTDDNPDDVWYVNLKACISRLPEIGEGLTPAQWPARLMDPPKRLQGVKMDAYSSKNELFKAETKFWDDILEGYIRIFKWRKFKLRNVMDMRAGFGGFAAALINQKFDCWVMNVVPVTEPNTLPVIYDRGLLGVAHDWCEPFDTYPRTYDLLHASGLFSKEQKRCNISSILLEMDRILRPGGRAYIRDRREIIQEIKEITNAMGWRGTIRDTAEGPYVSRKVLMCDKPMVH</sequence>
<dbReference type="InterPro" id="IPR029063">
    <property type="entry name" value="SAM-dependent_MTases_sf"/>
</dbReference>
<feature type="compositionally biased region" description="Pro residues" evidence="11">
    <location>
        <begin position="94"/>
        <end position="110"/>
    </location>
</feature>
<name>A0A8T0STG8_PANVG</name>
<dbReference type="Pfam" id="PF03141">
    <property type="entry name" value="Methyltransf_29"/>
    <property type="match status" value="1"/>
</dbReference>
<evidence type="ECO:0000313" key="13">
    <source>
        <dbReference type="Proteomes" id="UP000823388"/>
    </source>
</evidence>
<keyword evidence="5 10" id="KW-0812">Transmembrane</keyword>
<evidence type="ECO:0000256" key="2">
    <source>
        <dbReference type="ARBA" id="ARBA00008361"/>
    </source>
</evidence>
<dbReference type="SUPFAM" id="SSF53335">
    <property type="entry name" value="S-adenosyl-L-methionine-dependent methyltransferases"/>
    <property type="match status" value="2"/>
</dbReference>
<keyword evidence="3 10" id="KW-0489">Methyltransferase</keyword>
<keyword evidence="13" id="KW-1185">Reference proteome</keyword>
<dbReference type="PANTHER" id="PTHR10108">
    <property type="entry name" value="SAM-DEPENDENT METHYLTRANSFERASE"/>
    <property type="match status" value="1"/>
</dbReference>
<dbReference type="OrthoDB" id="2013972at2759"/>
<gene>
    <name evidence="12" type="ORF">PVAP13_5KG625600</name>
</gene>
<reference evidence="12" key="1">
    <citation type="submission" date="2020-05" db="EMBL/GenBank/DDBJ databases">
        <title>WGS assembly of Panicum virgatum.</title>
        <authorList>
            <person name="Lovell J.T."/>
            <person name="Jenkins J."/>
            <person name="Shu S."/>
            <person name="Juenger T.E."/>
            <person name="Schmutz J."/>
        </authorList>
    </citation>
    <scope>NUCLEOTIDE SEQUENCE</scope>
    <source>
        <strain evidence="12">AP13</strain>
    </source>
</reference>
<evidence type="ECO:0000256" key="9">
    <source>
        <dbReference type="ARBA" id="ARBA00023180"/>
    </source>
</evidence>
<evidence type="ECO:0000256" key="6">
    <source>
        <dbReference type="ARBA" id="ARBA00022968"/>
    </source>
</evidence>
<dbReference type="AlphaFoldDB" id="A0A8T0STG8"/>
<dbReference type="GO" id="GO:0000139">
    <property type="term" value="C:Golgi membrane"/>
    <property type="evidence" value="ECO:0007669"/>
    <property type="project" value="UniProtKB-SubCell"/>
</dbReference>
<comment type="similarity">
    <text evidence="2 10">Belongs to the methyltransferase superfamily.</text>
</comment>
<dbReference type="GO" id="GO:0005802">
    <property type="term" value="C:trans-Golgi network"/>
    <property type="evidence" value="ECO:0007669"/>
    <property type="project" value="TreeGrafter"/>
</dbReference>
<dbReference type="FunFam" id="3.40.50.150:FF:000043">
    <property type="entry name" value="probable methyltransferase PMT3"/>
    <property type="match status" value="1"/>
</dbReference>
<evidence type="ECO:0000256" key="10">
    <source>
        <dbReference type="RuleBase" id="RU366043"/>
    </source>
</evidence>
<proteinExistence type="inferred from homology"/>
<comment type="caution">
    <text evidence="12">The sequence shown here is derived from an EMBL/GenBank/DDBJ whole genome shotgun (WGS) entry which is preliminary data.</text>
</comment>
<dbReference type="InterPro" id="IPR004159">
    <property type="entry name" value="Put_SAM_MeTrfase"/>
</dbReference>
<keyword evidence="6 10" id="KW-0735">Signal-anchor</keyword>
<dbReference type="EC" id="2.1.1.-" evidence="10"/>
<keyword evidence="8 10" id="KW-0472">Membrane</keyword>
<feature type="transmembrane region" description="Helical" evidence="10">
    <location>
        <begin position="12"/>
        <end position="32"/>
    </location>
</feature>
<evidence type="ECO:0000256" key="5">
    <source>
        <dbReference type="ARBA" id="ARBA00022692"/>
    </source>
</evidence>
<dbReference type="GO" id="GO:0005768">
    <property type="term" value="C:endosome"/>
    <property type="evidence" value="ECO:0007669"/>
    <property type="project" value="TreeGrafter"/>
</dbReference>
<evidence type="ECO:0000256" key="8">
    <source>
        <dbReference type="ARBA" id="ARBA00023136"/>
    </source>
</evidence>
<keyword evidence="9 10" id="KW-0325">Glycoprotein</keyword>
<evidence type="ECO:0000256" key="4">
    <source>
        <dbReference type="ARBA" id="ARBA00022679"/>
    </source>
</evidence>
<organism evidence="12 13">
    <name type="scientific">Panicum virgatum</name>
    <name type="common">Blackwell switchgrass</name>
    <dbReference type="NCBI Taxonomy" id="38727"/>
    <lineage>
        <taxon>Eukaryota</taxon>
        <taxon>Viridiplantae</taxon>
        <taxon>Streptophyta</taxon>
        <taxon>Embryophyta</taxon>
        <taxon>Tracheophyta</taxon>
        <taxon>Spermatophyta</taxon>
        <taxon>Magnoliopsida</taxon>
        <taxon>Liliopsida</taxon>
        <taxon>Poales</taxon>
        <taxon>Poaceae</taxon>
        <taxon>PACMAD clade</taxon>
        <taxon>Panicoideae</taxon>
        <taxon>Panicodae</taxon>
        <taxon>Paniceae</taxon>
        <taxon>Panicinae</taxon>
        <taxon>Panicum</taxon>
        <taxon>Panicum sect. Hiantes</taxon>
    </lineage>
</organism>
<dbReference type="GO" id="GO:0032259">
    <property type="term" value="P:methylation"/>
    <property type="evidence" value="ECO:0007669"/>
    <property type="project" value="UniProtKB-KW"/>
</dbReference>
<protein>
    <recommendedName>
        <fullName evidence="10">Methyltransferase</fullName>
        <ecNumber evidence="10">2.1.1.-</ecNumber>
    </recommendedName>
</protein>
<keyword evidence="4 10" id="KW-0808">Transferase</keyword>
<dbReference type="EMBL" id="CM029045">
    <property type="protein sequence ID" value="KAG2601901.1"/>
    <property type="molecule type" value="Genomic_DNA"/>
</dbReference>
<evidence type="ECO:0000313" key="12">
    <source>
        <dbReference type="EMBL" id="KAG2601901.1"/>
    </source>
</evidence>
<evidence type="ECO:0000256" key="7">
    <source>
        <dbReference type="ARBA" id="ARBA00022989"/>
    </source>
</evidence>